<dbReference type="PROSITE" id="PS51257">
    <property type="entry name" value="PROKAR_LIPOPROTEIN"/>
    <property type="match status" value="1"/>
</dbReference>
<dbReference type="OrthoDB" id="3267390at2"/>
<feature type="region of interest" description="Disordered" evidence="1">
    <location>
        <begin position="19"/>
        <end position="115"/>
    </location>
</feature>
<name>A0A3S9PZH1_9ACTO</name>
<organism evidence="3 4">
    <name type="scientific">Flaviflexus ciconiae</name>
    <dbReference type="NCBI Taxonomy" id="2496867"/>
    <lineage>
        <taxon>Bacteria</taxon>
        <taxon>Bacillati</taxon>
        <taxon>Actinomycetota</taxon>
        <taxon>Actinomycetes</taxon>
        <taxon>Actinomycetales</taxon>
        <taxon>Actinomycetaceae</taxon>
        <taxon>Flaviflexus</taxon>
    </lineage>
</organism>
<accession>A0A3S9PZH1</accession>
<protein>
    <recommendedName>
        <fullName evidence="5">SnoaL-like domain-containing protein</fullName>
    </recommendedName>
</protein>
<evidence type="ECO:0000256" key="2">
    <source>
        <dbReference type="SAM" id="SignalP"/>
    </source>
</evidence>
<dbReference type="AlphaFoldDB" id="A0A3S9PZH1"/>
<keyword evidence="4" id="KW-1185">Reference proteome</keyword>
<sequence length="318" mass="34016">MRGKGFIAALVLVLAGCGSVADEEGESAPSRTGTRDTPTASEENPAVPPAAESPATPTGAVEDTTVFPSETGSSNGSMSDSQDDSSDGSEPEMNEAPTVEPEETSSAQDSGAMGLKVASSNPGFLIGDRFTVDGEVYRRLVMPDDYENIVQDSVLSDSDLTIPEENVIDALLVTGRFAGEELATSELAFDYSEENARAWLEENADLFVQPDLVEAGLLDTESPNNSLALLYTNNGWDRGVPERVARVQNLHVELADIEQDGQNLTITHSVSFEAKVDGAGGLDGTFVEKTRLTATYEVTQVDGEWKIADYTTSWQTRY</sequence>
<proteinExistence type="predicted"/>
<gene>
    <name evidence="3" type="ORF">EJ997_10820</name>
</gene>
<feature type="chain" id="PRO_5019389449" description="SnoaL-like domain-containing protein" evidence="2">
    <location>
        <begin position="22"/>
        <end position="318"/>
    </location>
</feature>
<dbReference type="RefSeq" id="WP_126704562.1">
    <property type="nucleotide sequence ID" value="NZ_CP034593.1"/>
</dbReference>
<evidence type="ECO:0000313" key="3">
    <source>
        <dbReference type="EMBL" id="AZQ77759.1"/>
    </source>
</evidence>
<dbReference type="KEGG" id="flh:EJ997_10820"/>
<feature type="signal peptide" evidence="2">
    <location>
        <begin position="1"/>
        <end position="21"/>
    </location>
</feature>
<dbReference type="EMBL" id="CP034593">
    <property type="protein sequence ID" value="AZQ77759.1"/>
    <property type="molecule type" value="Genomic_DNA"/>
</dbReference>
<reference evidence="3 4" key="1">
    <citation type="submission" date="2018-12" db="EMBL/GenBank/DDBJ databases">
        <title>Complete genome sequence of Flaviflexus sp. H23T48.</title>
        <authorList>
            <person name="Bae J.-W."/>
            <person name="Lee J.-Y."/>
        </authorList>
    </citation>
    <scope>NUCLEOTIDE SEQUENCE [LARGE SCALE GENOMIC DNA]</scope>
    <source>
        <strain evidence="3 4">H23T48</strain>
    </source>
</reference>
<dbReference type="Proteomes" id="UP000280344">
    <property type="component" value="Chromosome"/>
</dbReference>
<evidence type="ECO:0000313" key="4">
    <source>
        <dbReference type="Proteomes" id="UP000280344"/>
    </source>
</evidence>
<evidence type="ECO:0000256" key="1">
    <source>
        <dbReference type="SAM" id="MobiDB-lite"/>
    </source>
</evidence>
<feature type="compositionally biased region" description="Polar residues" evidence="1">
    <location>
        <begin position="29"/>
        <end position="42"/>
    </location>
</feature>
<evidence type="ECO:0008006" key="5">
    <source>
        <dbReference type="Google" id="ProtNLM"/>
    </source>
</evidence>
<keyword evidence="2" id="KW-0732">Signal</keyword>
<feature type="compositionally biased region" description="Acidic residues" evidence="1">
    <location>
        <begin position="81"/>
        <end position="93"/>
    </location>
</feature>